<evidence type="ECO:0000256" key="1">
    <source>
        <dbReference type="SAM" id="MobiDB-lite"/>
    </source>
</evidence>
<reference evidence="3 4" key="1">
    <citation type="submission" date="2018-03" db="EMBL/GenBank/DDBJ databases">
        <authorList>
            <person name="Guldener U."/>
        </authorList>
    </citation>
    <scope>NUCLEOTIDE SEQUENCE [LARGE SCALE GENOMIC DNA]</scope>
    <source>
        <strain evidence="3 4">NBRC100155</strain>
    </source>
</reference>
<feature type="region of interest" description="Disordered" evidence="1">
    <location>
        <begin position="219"/>
        <end position="242"/>
    </location>
</feature>
<dbReference type="AlphaFoldDB" id="A0A5C3EI57"/>
<keyword evidence="4" id="KW-1185">Reference proteome</keyword>
<dbReference type="EMBL" id="OOIN01000030">
    <property type="protein sequence ID" value="SPO29930.1"/>
    <property type="molecule type" value="Genomic_DNA"/>
</dbReference>
<evidence type="ECO:0000256" key="2">
    <source>
        <dbReference type="SAM" id="SignalP"/>
    </source>
</evidence>
<dbReference type="OrthoDB" id="2545620at2759"/>
<name>A0A5C3EI57_9BASI</name>
<organism evidence="3 4">
    <name type="scientific">Ustilago trichophora</name>
    <dbReference type="NCBI Taxonomy" id="86804"/>
    <lineage>
        <taxon>Eukaryota</taxon>
        <taxon>Fungi</taxon>
        <taxon>Dikarya</taxon>
        <taxon>Basidiomycota</taxon>
        <taxon>Ustilaginomycotina</taxon>
        <taxon>Ustilaginomycetes</taxon>
        <taxon>Ustilaginales</taxon>
        <taxon>Ustilaginaceae</taxon>
        <taxon>Ustilago</taxon>
    </lineage>
</organism>
<keyword evidence="2" id="KW-0732">Signal</keyword>
<feature type="chain" id="PRO_5023077526" evidence="2">
    <location>
        <begin position="17"/>
        <end position="242"/>
    </location>
</feature>
<evidence type="ECO:0000313" key="4">
    <source>
        <dbReference type="Proteomes" id="UP000324022"/>
    </source>
</evidence>
<gene>
    <name evidence="3" type="ORF">UTRI_06223_B</name>
</gene>
<dbReference type="Proteomes" id="UP000324022">
    <property type="component" value="Unassembled WGS sequence"/>
</dbReference>
<feature type="compositionally biased region" description="Low complexity" evidence="1">
    <location>
        <begin position="228"/>
        <end position="242"/>
    </location>
</feature>
<protein>
    <submittedName>
        <fullName evidence="3">Uncharacterized protein</fullName>
    </submittedName>
</protein>
<evidence type="ECO:0000313" key="3">
    <source>
        <dbReference type="EMBL" id="SPO29930.1"/>
    </source>
</evidence>
<feature type="signal peptide" evidence="2">
    <location>
        <begin position="1"/>
        <end position="16"/>
    </location>
</feature>
<proteinExistence type="predicted"/>
<accession>A0A5C3EI57</accession>
<sequence>MPVSASIAVPLALALGVSIPEVPSSLSQVKEALSLLDETQLRYLNEKKLAKRLYNFASLEGDAHSPYGVHQQLQSQTFYRMMIDYYAKMKTEAIEKAILEGQRTHIPVRVDYRVDHNGQLVGFSRQQAHDEYDRLTAEFWRNHAGLYIDAYLKRLYSGDEKLSGTSHDFTSRFSDLPEDKRRVFAHWPPAIANQFFDWHLGKLYHSSFGPYAQPELSKNGANVERRLSSAGASSSSSSRITD</sequence>